<organism evidence="2 3">
    <name type="scientific">Curvularia clavata</name>
    <dbReference type="NCBI Taxonomy" id="95742"/>
    <lineage>
        <taxon>Eukaryota</taxon>
        <taxon>Fungi</taxon>
        <taxon>Dikarya</taxon>
        <taxon>Ascomycota</taxon>
        <taxon>Pezizomycotina</taxon>
        <taxon>Dothideomycetes</taxon>
        <taxon>Pleosporomycetidae</taxon>
        <taxon>Pleosporales</taxon>
        <taxon>Pleosporineae</taxon>
        <taxon>Pleosporaceae</taxon>
        <taxon>Curvularia</taxon>
    </lineage>
</organism>
<feature type="region of interest" description="Disordered" evidence="1">
    <location>
        <begin position="232"/>
        <end position="285"/>
    </location>
</feature>
<feature type="compositionally biased region" description="Pro residues" evidence="1">
    <location>
        <begin position="344"/>
        <end position="355"/>
    </location>
</feature>
<reference evidence="2" key="1">
    <citation type="submission" date="2021-12" db="EMBL/GenBank/DDBJ databases">
        <title>Curvularia clavata genome.</title>
        <authorList>
            <person name="Cao Y."/>
        </authorList>
    </citation>
    <scope>NUCLEOTIDE SEQUENCE</scope>
    <source>
        <strain evidence="2">Yc1106</strain>
    </source>
</reference>
<feature type="compositionally biased region" description="Polar residues" evidence="1">
    <location>
        <begin position="460"/>
        <end position="483"/>
    </location>
</feature>
<evidence type="ECO:0000313" key="3">
    <source>
        <dbReference type="Proteomes" id="UP001056012"/>
    </source>
</evidence>
<dbReference type="VEuPathDB" id="FungiDB:yc1106_01949"/>
<feature type="region of interest" description="Disordered" evidence="1">
    <location>
        <begin position="546"/>
        <end position="684"/>
    </location>
</feature>
<dbReference type="Proteomes" id="UP001056012">
    <property type="component" value="Chromosome 2"/>
</dbReference>
<evidence type="ECO:0000256" key="1">
    <source>
        <dbReference type="SAM" id="MobiDB-lite"/>
    </source>
</evidence>
<accession>A0A9Q8Z3V9</accession>
<dbReference type="EMBL" id="CP089275">
    <property type="protein sequence ID" value="USP74675.1"/>
    <property type="molecule type" value="Genomic_DNA"/>
</dbReference>
<feature type="compositionally biased region" description="Basic and acidic residues" evidence="1">
    <location>
        <begin position="644"/>
        <end position="655"/>
    </location>
</feature>
<feature type="compositionally biased region" description="Polar residues" evidence="1">
    <location>
        <begin position="569"/>
        <end position="581"/>
    </location>
</feature>
<feature type="compositionally biased region" description="Low complexity" evidence="1">
    <location>
        <begin position="602"/>
        <end position="625"/>
    </location>
</feature>
<dbReference type="OrthoDB" id="3883943at2759"/>
<gene>
    <name evidence="2" type="ORF">yc1106_01949</name>
</gene>
<feature type="region of interest" description="Disordered" evidence="1">
    <location>
        <begin position="459"/>
        <end position="484"/>
    </location>
</feature>
<proteinExistence type="predicted"/>
<feature type="region of interest" description="Disordered" evidence="1">
    <location>
        <begin position="337"/>
        <end position="383"/>
    </location>
</feature>
<keyword evidence="3" id="KW-1185">Reference proteome</keyword>
<feature type="compositionally biased region" description="Basic residues" evidence="1">
    <location>
        <begin position="628"/>
        <end position="638"/>
    </location>
</feature>
<feature type="compositionally biased region" description="Basic and acidic residues" evidence="1">
    <location>
        <begin position="670"/>
        <end position="684"/>
    </location>
</feature>
<protein>
    <submittedName>
        <fullName evidence="2">Uncharacterized protein</fullName>
    </submittedName>
</protein>
<sequence>MQLPTSPRLPGVPLLSLDATGPEYSRWRRSVKFALETKDTWKYCNGTFPMPMPRERPALARFEDEINDTQPCLLEERRAWMRQDREVKLDIFLSLAEEVMLDVFEVGPPLPPTKGNAQQMLETLDNRFSVFEFEGYHHAFCHFLNLRVDQCASLDEFNKEFLTVLEDLHDYGQPLSNTQACSAYFSKLNCTQNPWVAKRVEEWDTQSSEPQIHDIMQDPALWPYVKPLKSKSSQDCSMKPSSEHHLDDDAGPGLSDTSTLSSKASHSRQLSATDSERQRSTIRLVTKQQFDPQALREALEKIPAIFDSERSSLHEDVGTTCTTPEWLSAKTDIVHHSESQLSPVPAPNDIPPLSLPPSALQKSASKSHIRSHSAPIPSKTPVKVSVTEYDLSRPQTADYTFRRATPPLSEHPAFRHTVFAPPEELTVEIHPALRPMTPLLQPQKPASTLRSCSPLVLTRATPQLTPNRSLAQSTGTSATSPDTVSKVLFRPRYDYSLPPSPSPSSSSNSSSTFLTLPFHGTGDLPWIDTPSSSSLSPIAVPILTDPFSKSLPPLPLPSHSQRERREEQQNPFLPTPSASPQSREEEDEARSIQPPVSIFSLPTTSPSPSSPSRHQCRTSSSSLETSSKRSRKAKHKRFGSQSESGREGKKEKEKSWSLGVGKMARLGTRGGEKLREEREKEGCN</sequence>
<name>A0A9Q8Z3V9_CURCL</name>
<evidence type="ECO:0000313" key="2">
    <source>
        <dbReference type="EMBL" id="USP74675.1"/>
    </source>
</evidence>
<feature type="compositionally biased region" description="Polar residues" evidence="1">
    <location>
        <begin position="255"/>
        <end position="273"/>
    </location>
</feature>
<dbReference type="AlphaFoldDB" id="A0A9Q8Z3V9"/>